<gene>
    <name evidence="3" type="ORF">E2C01_045864</name>
</gene>
<reference evidence="3 4" key="1">
    <citation type="submission" date="2019-05" db="EMBL/GenBank/DDBJ databases">
        <title>Another draft genome of Portunus trituberculatus and its Hox gene families provides insights of decapod evolution.</title>
        <authorList>
            <person name="Jeong J.-H."/>
            <person name="Song I."/>
            <person name="Kim S."/>
            <person name="Choi T."/>
            <person name="Kim D."/>
            <person name="Ryu S."/>
            <person name="Kim W."/>
        </authorList>
    </citation>
    <scope>NUCLEOTIDE SEQUENCE [LARGE SCALE GENOMIC DNA]</scope>
    <source>
        <tissue evidence="3">Muscle</tissue>
    </source>
</reference>
<sequence length="202" mass="22073">MSVTSILLSLSLSLSSAIYITQQIANHNNHLHVHHTSSRPCSSITCFPQTVCYSSFFHSIPPPLFFLLPFHTPSLTRKSFLFLCCLLCTISYKQKSFHISVPLCLLLSPSSPPILPTEATLTTSITINTAVSPLLSVVSVSTESCGVATLFSHLLEKREGNKEEVVVVVVVVVCVGGGSDGEKRMGEGEEKEGRKNRIEKKR</sequence>
<evidence type="ECO:0000256" key="2">
    <source>
        <dbReference type="SAM" id="SignalP"/>
    </source>
</evidence>
<feature type="signal peptide" evidence="2">
    <location>
        <begin position="1"/>
        <end position="17"/>
    </location>
</feature>
<protein>
    <submittedName>
        <fullName evidence="3">Uncharacterized protein</fullName>
    </submittedName>
</protein>
<feature type="chain" id="PRO_5022736709" evidence="2">
    <location>
        <begin position="18"/>
        <end position="202"/>
    </location>
</feature>
<evidence type="ECO:0000313" key="4">
    <source>
        <dbReference type="Proteomes" id="UP000324222"/>
    </source>
</evidence>
<evidence type="ECO:0000256" key="1">
    <source>
        <dbReference type="SAM" id="MobiDB-lite"/>
    </source>
</evidence>
<keyword evidence="4" id="KW-1185">Reference proteome</keyword>
<organism evidence="3 4">
    <name type="scientific">Portunus trituberculatus</name>
    <name type="common">Swimming crab</name>
    <name type="synonym">Neptunus trituberculatus</name>
    <dbReference type="NCBI Taxonomy" id="210409"/>
    <lineage>
        <taxon>Eukaryota</taxon>
        <taxon>Metazoa</taxon>
        <taxon>Ecdysozoa</taxon>
        <taxon>Arthropoda</taxon>
        <taxon>Crustacea</taxon>
        <taxon>Multicrustacea</taxon>
        <taxon>Malacostraca</taxon>
        <taxon>Eumalacostraca</taxon>
        <taxon>Eucarida</taxon>
        <taxon>Decapoda</taxon>
        <taxon>Pleocyemata</taxon>
        <taxon>Brachyura</taxon>
        <taxon>Eubrachyura</taxon>
        <taxon>Portunoidea</taxon>
        <taxon>Portunidae</taxon>
        <taxon>Portuninae</taxon>
        <taxon>Portunus</taxon>
    </lineage>
</organism>
<evidence type="ECO:0000313" key="3">
    <source>
        <dbReference type="EMBL" id="MPC52005.1"/>
    </source>
</evidence>
<keyword evidence="2" id="KW-0732">Signal</keyword>
<feature type="region of interest" description="Disordered" evidence="1">
    <location>
        <begin position="182"/>
        <end position="202"/>
    </location>
</feature>
<proteinExistence type="predicted"/>
<dbReference type="Proteomes" id="UP000324222">
    <property type="component" value="Unassembled WGS sequence"/>
</dbReference>
<name>A0A5B7G3H6_PORTR</name>
<comment type="caution">
    <text evidence="3">The sequence shown here is derived from an EMBL/GenBank/DDBJ whole genome shotgun (WGS) entry which is preliminary data.</text>
</comment>
<dbReference type="AlphaFoldDB" id="A0A5B7G3H6"/>
<dbReference type="EMBL" id="VSRR010010564">
    <property type="protein sequence ID" value="MPC52005.1"/>
    <property type="molecule type" value="Genomic_DNA"/>
</dbReference>
<feature type="compositionally biased region" description="Basic and acidic residues" evidence="1">
    <location>
        <begin position="182"/>
        <end position="196"/>
    </location>
</feature>
<accession>A0A5B7G3H6</accession>